<protein>
    <submittedName>
        <fullName evidence="2">Uncharacterized protein</fullName>
    </submittedName>
</protein>
<reference evidence="2 3" key="1">
    <citation type="journal article" date="2023" name="Plants (Basel)">
        <title>Bridging the Gap: Combining Genomics and Transcriptomics Approaches to Understand Stylosanthes scabra, an Orphan Legume from the Brazilian Caatinga.</title>
        <authorList>
            <person name="Ferreira-Neto J.R.C."/>
            <person name="da Silva M.D."/>
            <person name="Binneck E."/>
            <person name="de Melo N.F."/>
            <person name="da Silva R.H."/>
            <person name="de Melo A.L.T.M."/>
            <person name="Pandolfi V."/>
            <person name="Bustamante F.O."/>
            <person name="Brasileiro-Vidal A.C."/>
            <person name="Benko-Iseppon A.M."/>
        </authorList>
    </citation>
    <scope>NUCLEOTIDE SEQUENCE [LARGE SCALE GENOMIC DNA]</scope>
    <source>
        <tissue evidence="2">Leaves</tissue>
    </source>
</reference>
<accession>A0ABU6RLQ7</accession>
<sequence>MYIRRVPKCCQKLLWSSSSCSNPEASVTVGSDFRSTIHNIISLHFIMVVGLHSKSTAHVHSSKVQDPCVYPTRKPDPSIDPNRPGSLPLRATSSPAHLCFFRSSCDTCHFGLLTSSTDVALTCMLTWRLVGPFPMFFSILFSILASVFPNSAPILLFYTFWCSCARFSTVSSVFPWEFRLHIFDSFASFSSVANLS</sequence>
<comment type="caution">
    <text evidence="2">The sequence shown here is derived from an EMBL/GenBank/DDBJ whole genome shotgun (WGS) entry which is preliminary data.</text>
</comment>
<proteinExistence type="predicted"/>
<organism evidence="2 3">
    <name type="scientific">Stylosanthes scabra</name>
    <dbReference type="NCBI Taxonomy" id="79078"/>
    <lineage>
        <taxon>Eukaryota</taxon>
        <taxon>Viridiplantae</taxon>
        <taxon>Streptophyta</taxon>
        <taxon>Embryophyta</taxon>
        <taxon>Tracheophyta</taxon>
        <taxon>Spermatophyta</taxon>
        <taxon>Magnoliopsida</taxon>
        <taxon>eudicotyledons</taxon>
        <taxon>Gunneridae</taxon>
        <taxon>Pentapetalae</taxon>
        <taxon>rosids</taxon>
        <taxon>fabids</taxon>
        <taxon>Fabales</taxon>
        <taxon>Fabaceae</taxon>
        <taxon>Papilionoideae</taxon>
        <taxon>50 kb inversion clade</taxon>
        <taxon>dalbergioids sensu lato</taxon>
        <taxon>Dalbergieae</taxon>
        <taxon>Pterocarpus clade</taxon>
        <taxon>Stylosanthes</taxon>
    </lineage>
</organism>
<evidence type="ECO:0000256" key="1">
    <source>
        <dbReference type="SAM" id="Phobius"/>
    </source>
</evidence>
<keyword evidence="1" id="KW-0472">Membrane</keyword>
<evidence type="ECO:0000313" key="2">
    <source>
        <dbReference type="EMBL" id="MED6124967.1"/>
    </source>
</evidence>
<evidence type="ECO:0000313" key="3">
    <source>
        <dbReference type="Proteomes" id="UP001341840"/>
    </source>
</evidence>
<keyword evidence="1" id="KW-1133">Transmembrane helix</keyword>
<feature type="transmembrane region" description="Helical" evidence="1">
    <location>
        <begin position="129"/>
        <end position="148"/>
    </location>
</feature>
<dbReference type="Proteomes" id="UP001341840">
    <property type="component" value="Unassembled WGS sequence"/>
</dbReference>
<gene>
    <name evidence="2" type="ORF">PIB30_063980</name>
</gene>
<keyword evidence="1" id="KW-0812">Transmembrane</keyword>
<keyword evidence="3" id="KW-1185">Reference proteome</keyword>
<name>A0ABU6RLQ7_9FABA</name>
<dbReference type="EMBL" id="JASCZI010030825">
    <property type="protein sequence ID" value="MED6124967.1"/>
    <property type="molecule type" value="Genomic_DNA"/>
</dbReference>